<dbReference type="GO" id="GO:0004252">
    <property type="term" value="F:serine-type endopeptidase activity"/>
    <property type="evidence" value="ECO:0007669"/>
    <property type="project" value="InterPro"/>
</dbReference>
<dbReference type="InterPro" id="IPR001254">
    <property type="entry name" value="Trypsin_dom"/>
</dbReference>
<reference evidence="4" key="1">
    <citation type="submission" date="2022-01" db="EMBL/GenBank/DDBJ databases">
        <authorList>
            <person name="King R."/>
        </authorList>
    </citation>
    <scope>NUCLEOTIDE SEQUENCE</scope>
</reference>
<feature type="signal peptide" evidence="2">
    <location>
        <begin position="1"/>
        <end position="18"/>
    </location>
</feature>
<dbReference type="SMART" id="SM00020">
    <property type="entry name" value="Tryp_SPc"/>
    <property type="match status" value="1"/>
</dbReference>
<dbReference type="PROSITE" id="PS50240">
    <property type="entry name" value="TRYPSIN_DOM"/>
    <property type="match status" value="1"/>
</dbReference>
<name>A0A9N9S1T8_9DIPT</name>
<feature type="domain" description="Peptidase S1" evidence="3">
    <location>
        <begin position="54"/>
        <end position="311"/>
    </location>
</feature>
<dbReference type="SUPFAM" id="SSF50494">
    <property type="entry name" value="Trypsin-like serine proteases"/>
    <property type="match status" value="1"/>
</dbReference>
<dbReference type="Proteomes" id="UP001153620">
    <property type="component" value="Chromosome 3"/>
</dbReference>
<gene>
    <name evidence="4" type="ORF">CHIRRI_LOCUS9488</name>
</gene>
<dbReference type="InterPro" id="IPR051333">
    <property type="entry name" value="CLIP_Serine_Protease"/>
</dbReference>
<dbReference type="GO" id="GO:0006508">
    <property type="term" value="P:proteolysis"/>
    <property type="evidence" value="ECO:0007669"/>
    <property type="project" value="InterPro"/>
</dbReference>
<dbReference type="Gene3D" id="2.40.10.10">
    <property type="entry name" value="Trypsin-like serine proteases"/>
    <property type="match status" value="1"/>
</dbReference>
<feature type="chain" id="PRO_5040452520" description="Peptidase S1 domain-containing protein" evidence="2">
    <location>
        <begin position="19"/>
        <end position="311"/>
    </location>
</feature>
<evidence type="ECO:0000256" key="1">
    <source>
        <dbReference type="ARBA" id="ARBA00024195"/>
    </source>
</evidence>
<organism evidence="4 5">
    <name type="scientific">Chironomus riparius</name>
    <dbReference type="NCBI Taxonomy" id="315576"/>
    <lineage>
        <taxon>Eukaryota</taxon>
        <taxon>Metazoa</taxon>
        <taxon>Ecdysozoa</taxon>
        <taxon>Arthropoda</taxon>
        <taxon>Hexapoda</taxon>
        <taxon>Insecta</taxon>
        <taxon>Pterygota</taxon>
        <taxon>Neoptera</taxon>
        <taxon>Endopterygota</taxon>
        <taxon>Diptera</taxon>
        <taxon>Nematocera</taxon>
        <taxon>Chironomoidea</taxon>
        <taxon>Chironomidae</taxon>
        <taxon>Chironominae</taxon>
        <taxon>Chironomus</taxon>
    </lineage>
</organism>
<evidence type="ECO:0000256" key="2">
    <source>
        <dbReference type="SAM" id="SignalP"/>
    </source>
</evidence>
<dbReference type="AlphaFoldDB" id="A0A9N9S1T8"/>
<evidence type="ECO:0000313" key="5">
    <source>
        <dbReference type="Proteomes" id="UP001153620"/>
    </source>
</evidence>
<dbReference type="PANTHER" id="PTHR24260:SF136">
    <property type="entry name" value="GH08193P-RELATED"/>
    <property type="match status" value="1"/>
</dbReference>
<dbReference type="OrthoDB" id="10372996at2759"/>
<dbReference type="EMBL" id="OU895879">
    <property type="protein sequence ID" value="CAG9806633.1"/>
    <property type="molecule type" value="Genomic_DNA"/>
</dbReference>
<evidence type="ECO:0000259" key="3">
    <source>
        <dbReference type="PROSITE" id="PS50240"/>
    </source>
</evidence>
<accession>A0A9N9S1T8</accession>
<sequence>MWKIFCCIFILSSSKISCLQDLSEFALEDHTVDINAEDEIISECGAISEPTGLIQGGNYSQRNEFPWMAIISVESHRIKSHKGSGSLISKRHIIAKARAVSTLESTRLWKPVDPKNVEIYLGTKKFADLSAEGSLKVGALKIQSYPNARKVSISFSIFNFAVITLDQDISFNDFIRPICLWNFDADFEKEIIGKTTYAVGYGVDETGAISLKRKHASTTITDDATCQYEYNTELEQGSESKFFCILGTDNNNNGPCHYDSQLYIKVMSTWYLKGIMCSARMYFGFKICAVSYPILVEDISPYVEWINKEIK</sequence>
<protein>
    <recommendedName>
        <fullName evidence="3">Peptidase S1 domain-containing protein</fullName>
    </recommendedName>
</protein>
<reference evidence="4" key="2">
    <citation type="submission" date="2022-10" db="EMBL/GenBank/DDBJ databases">
        <authorList>
            <consortium name="ENA_rothamsted_submissions"/>
            <consortium name="culmorum"/>
            <person name="King R."/>
        </authorList>
    </citation>
    <scope>NUCLEOTIDE SEQUENCE</scope>
</reference>
<dbReference type="InterPro" id="IPR009003">
    <property type="entry name" value="Peptidase_S1_PA"/>
</dbReference>
<keyword evidence="2" id="KW-0732">Signal</keyword>
<evidence type="ECO:0000313" key="4">
    <source>
        <dbReference type="EMBL" id="CAG9806633.1"/>
    </source>
</evidence>
<keyword evidence="5" id="KW-1185">Reference proteome</keyword>
<dbReference type="PANTHER" id="PTHR24260">
    <property type="match status" value="1"/>
</dbReference>
<comment type="similarity">
    <text evidence="1">Belongs to the peptidase S1 family. CLIP subfamily.</text>
</comment>
<dbReference type="InterPro" id="IPR043504">
    <property type="entry name" value="Peptidase_S1_PA_chymotrypsin"/>
</dbReference>
<proteinExistence type="inferred from homology"/>
<dbReference type="Pfam" id="PF00089">
    <property type="entry name" value="Trypsin"/>
    <property type="match status" value="1"/>
</dbReference>